<keyword evidence="2 7" id="KW-0722">Serine protease inhibitor</keyword>
<evidence type="ECO:0000313" key="7">
    <source>
        <dbReference type="RefSeq" id="XP_018320661.1"/>
    </source>
</evidence>
<protein>
    <submittedName>
        <fullName evidence="7 8">Serine protease inhibitor 77Ba isoform X1</fullName>
    </submittedName>
</protein>
<dbReference type="RefSeq" id="XP_018320663.1">
    <property type="nucleotide sequence ID" value="XM_018465161.1"/>
</dbReference>
<dbReference type="SMART" id="SM00093">
    <property type="entry name" value="SERPIN"/>
    <property type="match status" value="1"/>
</dbReference>
<name>A0A1W4WKL2_AGRPL</name>
<evidence type="ECO:0000259" key="5">
    <source>
        <dbReference type="SMART" id="SM00093"/>
    </source>
</evidence>
<dbReference type="RefSeq" id="XP_018320662.1">
    <property type="nucleotide sequence ID" value="XM_018465160.1"/>
</dbReference>
<dbReference type="InterPro" id="IPR042185">
    <property type="entry name" value="Serpin_sf_2"/>
</dbReference>
<evidence type="ECO:0000256" key="2">
    <source>
        <dbReference type="ARBA" id="ARBA00022900"/>
    </source>
</evidence>
<evidence type="ECO:0000256" key="4">
    <source>
        <dbReference type="SAM" id="SignalP"/>
    </source>
</evidence>
<gene>
    <name evidence="7 8 9" type="primary">LOC108733831</name>
</gene>
<dbReference type="SUPFAM" id="SSF56574">
    <property type="entry name" value="Serpins"/>
    <property type="match status" value="1"/>
</dbReference>
<proteinExistence type="inferred from homology"/>
<dbReference type="GO" id="GO:0004867">
    <property type="term" value="F:serine-type endopeptidase inhibitor activity"/>
    <property type="evidence" value="ECO:0007669"/>
    <property type="project" value="UniProtKB-KW"/>
</dbReference>
<evidence type="ECO:0000313" key="6">
    <source>
        <dbReference type="Proteomes" id="UP000192223"/>
    </source>
</evidence>
<dbReference type="PANTHER" id="PTHR11461">
    <property type="entry name" value="SERINE PROTEASE INHIBITOR, SERPIN"/>
    <property type="match status" value="1"/>
</dbReference>
<sequence>MDWIVRKAHFLSFCLFIILTNAQINTELDAIHAASASLNDFAVKLLLQSVDYLGENFNIALAPYPVWSLLTILAEGARDETERQLEETLSIPSGKDRAQFRKSFKTLKKYLKQKSDGIELDISNSIFVTKEQNLNKTYQLLVKNFYDVDVMPIDFKNLIQSQNIINSHIAKLTNNKITNLVTVDDLVDAQILLTSTLYFKGRWMLPFNKSATFKDKFYDEKGNEKGEVMMMYQIGTFPFFMLPNIKAHVVELPYGKGDRMSMIVVLPRKKEELSTILKKISAMPFKVILEALEDARQYDEDVMMYLPRFSIISDFILNAILYEMGIKDVFNENVANLLGIFPEYLYLSRVIQQAKIDVDEEGTEAAAAAGGVVSFKNTPPRFYANKPFAFFIIDKQTKSIVFEGKVSNPSSICSTCNVP</sequence>
<keyword evidence="1 7" id="KW-0646">Protease inhibitor</keyword>
<organism evidence="6 9">
    <name type="scientific">Agrilus planipennis</name>
    <name type="common">Emerald ash borer</name>
    <name type="synonym">Agrilus marcopoli</name>
    <dbReference type="NCBI Taxonomy" id="224129"/>
    <lineage>
        <taxon>Eukaryota</taxon>
        <taxon>Metazoa</taxon>
        <taxon>Ecdysozoa</taxon>
        <taxon>Arthropoda</taxon>
        <taxon>Hexapoda</taxon>
        <taxon>Insecta</taxon>
        <taxon>Pterygota</taxon>
        <taxon>Neoptera</taxon>
        <taxon>Endopterygota</taxon>
        <taxon>Coleoptera</taxon>
        <taxon>Polyphaga</taxon>
        <taxon>Elateriformia</taxon>
        <taxon>Buprestoidea</taxon>
        <taxon>Buprestidae</taxon>
        <taxon>Agrilinae</taxon>
        <taxon>Agrilus</taxon>
    </lineage>
</organism>
<dbReference type="GeneID" id="108733831"/>
<dbReference type="PANTHER" id="PTHR11461:SF367">
    <property type="entry name" value="GH21475P-RELATED"/>
    <property type="match status" value="1"/>
</dbReference>
<accession>A0A1W4WKL2</accession>
<dbReference type="GO" id="GO:0005615">
    <property type="term" value="C:extracellular space"/>
    <property type="evidence" value="ECO:0007669"/>
    <property type="project" value="InterPro"/>
</dbReference>
<feature type="domain" description="Serpin" evidence="5">
    <location>
        <begin position="43"/>
        <end position="409"/>
    </location>
</feature>
<dbReference type="STRING" id="224129.A0A1W4WKL2"/>
<dbReference type="AlphaFoldDB" id="A0A1W4WKL2"/>
<dbReference type="OrthoDB" id="9440847at2759"/>
<dbReference type="InterPro" id="IPR023796">
    <property type="entry name" value="Serpin_dom"/>
</dbReference>
<dbReference type="CDD" id="cd19598">
    <property type="entry name" value="serpin77Ba-like_insects"/>
    <property type="match status" value="1"/>
</dbReference>
<reference evidence="7 8" key="1">
    <citation type="submission" date="2025-04" db="UniProtKB">
        <authorList>
            <consortium name="RefSeq"/>
        </authorList>
    </citation>
    <scope>IDENTIFICATION</scope>
    <source>
        <tissue evidence="7 8">Entire body</tissue>
    </source>
</reference>
<dbReference type="Gene3D" id="3.30.497.10">
    <property type="entry name" value="Antithrombin, subunit I, domain 2"/>
    <property type="match status" value="1"/>
</dbReference>
<dbReference type="KEGG" id="apln:108733831"/>
<dbReference type="RefSeq" id="XP_018320661.1">
    <property type="nucleotide sequence ID" value="XM_018465159.1"/>
</dbReference>
<comment type="similarity">
    <text evidence="3">Belongs to the serpin family.</text>
</comment>
<evidence type="ECO:0000313" key="9">
    <source>
        <dbReference type="RefSeq" id="XP_018320663.1"/>
    </source>
</evidence>
<feature type="signal peptide" evidence="4">
    <location>
        <begin position="1"/>
        <end position="22"/>
    </location>
</feature>
<dbReference type="InterPro" id="IPR042178">
    <property type="entry name" value="Serpin_sf_1"/>
</dbReference>
<evidence type="ECO:0000313" key="8">
    <source>
        <dbReference type="RefSeq" id="XP_018320662.1"/>
    </source>
</evidence>
<keyword evidence="4" id="KW-0732">Signal</keyword>
<dbReference type="Gene3D" id="2.30.39.10">
    <property type="entry name" value="Alpha-1-antitrypsin, domain 1"/>
    <property type="match status" value="1"/>
</dbReference>
<feature type="chain" id="PRO_5010817805" evidence="4">
    <location>
        <begin position="23"/>
        <end position="419"/>
    </location>
</feature>
<dbReference type="InterPro" id="IPR000215">
    <property type="entry name" value="Serpin_fam"/>
</dbReference>
<evidence type="ECO:0000256" key="3">
    <source>
        <dbReference type="RuleBase" id="RU000411"/>
    </source>
</evidence>
<evidence type="ECO:0000256" key="1">
    <source>
        <dbReference type="ARBA" id="ARBA00022690"/>
    </source>
</evidence>
<dbReference type="Pfam" id="PF00079">
    <property type="entry name" value="Serpin"/>
    <property type="match status" value="1"/>
</dbReference>
<dbReference type="Proteomes" id="UP000192223">
    <property type="component" value="Unplaced"/>
</dbReference>
<keyword evidence="6" id="KW-1185">Reference proteome</keyword>
<dbReference type="InterPro" id="IPR036186">
    <property type="entry name" value="Serpin_sf"/>
</dbReference>